<gene>
    <name evidence="2" type="ORF">EFK50_14670</name>
</gene>
<name>A0A3N0CHM7_9ACTN</name>
<dbReference type="AlphaFoldDB" id="A0A3N0CHM7"/>
<dbReference type="Proteomes" id="UP000267128">
    <property type="component" value="Unassembled WGS sequence"/>
</dbReference>
<evidence type="ECO:0000259" key="1">
    <source>
        <dbReference type="Pfam" id="PF00188"/>
    </source>
</evidence>
<dbReference type="OrthoDB" id="1766522at2"/>
<dbReference type="EMBL" id="RJSE01000007">
    <property type="protein sequence ID" value="RNL62964.1"/>
    <property type="molecule type" value="Genomic_DNA"/>
</dbReference>
<dbReference type="InterPro" id="IPR014044">
    <property type="entry name" value="CAP_dom"/>
</dbReference>
<sequence>MRETTGRRSAWVTGAALLTTLMLGTVMTTVPADAHSERRAGTTVTARWSGAVNTTSRDAVNAAYWAQYAPKQLLNIDWLLGSLLGCLPGLTSASTNAATLSSLNFVRSLAGLAPVTFSRTLNDSAQKAALIMAANGNLSHNPSSSWKCWSSAGAKAAGRSNLALAYPTLRAGQIIDLYMDDPGATNAAVGHRRWLLNPFSTVMGSGSTSTANALTVMGPTSASRPNPRWVGWPTAGHFPNAIEPRGRWSLSSGLKSVSFARAKVAVYLNGTTRIPVRKYAVHTGYAQPTLVWQMPANFSRTAAYRVIVTGIKKAGVRKTLRAAYTVRLFTPSR</sequence>
<accession>A0A3N0CHM7</accession>
<evidence type="ECO:0000313" key="2">
    <source>
        <dbReference type="EMBL" id="RNL62964.1"/>
    </source>
</evidence>
<dbReference type="RefSeq" id="WP_123228256.1">
    <property type="nucleotide sequence ID" value="NZ_RJSE01000007.1"/>
</dbReference>
<protein>
    <submittedName>
        <fullName evidence="2">CAP domain-containing protein</fullName>
    </submittedName>
</protein>
<reference evidence="2 3" key="1">
    <citation type="submission" date="2018-11" db="EMBL/GenBank/DDBJ databases">
        <authorList>
            <person name="Li F."/>
        </authorList>
    </citation>
    <scope>NUCLEOTIDE SEQUENCE [LARGE SCALE GENOMIC DNA]</scope>
    <source>
        <strain evidence="2 3">Gsoil 097</strain>
    </source>
</reference>
<comment type="caution">
    <text evidence="2">The sequence shown here is derived from an EMBL/GenBank/DDBJ whole genome shotgun (WGS) entry which is preliminary data.</text>
</comment>
<evidence type="ECO:0000313" key="3">
    <source>
        <dbReference type="Proteomes" id="UP000267128"/>
    </source>
</evidence>
<dbReference type="InterPro" id="IPR035940">
    <property type="entry name" value="CAP_sf"/>
</dbReference>
<proteinExistence type="predicted"/>
<feature type="domain" description="SCP" evidence="1">
    <location>
        <begin position="102"/>
        <end position="211"/>
    </location>
</feature>
<organism evidence="2 3">
    <name type="scientific">Nocardioides marmoriginsengisoli</name>
    <dbReference type="NCBI Taxonomy" id="661483"/>
    <lineage>
        <taxon>Bacteria</taxon>
        <taxon>Bacillati</taxon>
        <taxon>Actinomycetota</taxon>
        <taxon>Actinomycetes</taxon>
        <taxon>Propionibacteriales</taxon>
        <taxon>Nocardioidaceae</taxon>
        <taxon>Nocardioides</taxon>
    </lineage>
</organism>
<dbReference type="CDD" id="cd05379">
    <property type="entry name" value="CAP_bacterial"/>
    <property type="match status" value="1"/>
</dbReference>
<keyword evidence="3" id="KW-1185">Reference proteome</keyword>
<dbReference type="SUPFAM" id="SSF55797">
    <property type="entry name" value="PR-1-like"/>
    <property type="match status" value="1"/>
</dbReference>
<dbReference type="Gene3D" id="3.40.33.10">
    <property type="entry name" value="CAP"/>
    <property type="match status" value="1"/>
</dbReference>
<dbReference type="Pfam" id="PF00188">
    <property type="entry name" value="CAP"/>
    <property type="match status" value="1"/>
</dbReference>